<sequence length="82" mass="9238">MVETGAPSPQSDGSSDPKRPIGDWRIRTIIGVTMAINLYDNIVNPKLPKPKPDKPKEKPKPKPEPPRIIDVKPEKNEKKIIY</sequence>
<proteinExistence type="predicted"/>
<feature type="region of interest" description="Disordered" evidence="1">
    <location>
        <begin position="42"/>
        <end position="82"/>
    </location>
</feature>
<evidence type="ECO:0000313" key="2">
    <source>
        <dbReference type="EMBL" id="MPM38998.1"/>
    </source>
</evidence>
<gene>
    <name evidence="2" type="ORF">SDC9_85629</name>
</gene>
<dbReference type="AlphaFoldDB" id="A0A644ZFB9"/>
<accession>A0A644ZFB9</accession>
<reference evidence="2" key="1">
    <citation type="submission" date="2019-08" db="EMBL/GenBank/DDBJ databases">
        <authorList>
            <person name="Kucharzyk K."/>
            <person name="Murdoch R.W."/>
            <person name="Higgins S."/>
            <person name="Loffler F."/>
        </authorList>
    </citation>
    <scope>NUCLEOTIDE SEQUENCE</scope>
</reference>
<organism evidence="2">
    <name type="scientific">bioreactor metagenome</name>
    <dbReference type="NCBI Taxonomy" id="1076179"/>
    <lineage>
        <taxon>unclassified sequences</taxon>
        <taxon>metagenomes</taxon>
        <taxon>ecological metagenomes</taxon>
    </lineage>
</organism>
<protein>
    <submittedName>
        <fullName evidence="2">Uncharacterized protein</fullName>
    </submittedName>
</protein>
<name>A0A644ZFB9_9ZZZZ</name>
<feature type="compositionally biased region" description="Basic and acidic residues" evidence="1">
    <location>
        <begin position="50"/>
        <end position="82"/>
    </location>
</feature>
<comment type="caution">
    <text evidence="2">The sequence shown here is derived from an EMBL/GenBank/DDBJ whole genome shotgun (WGS) entry which is preliminary data.</text>
</comment>
<dbReference type="EMBL" id="VSSQ01008488">
    <property type="protein sequence ID" value="MPM38998.1"/>
    <property type="molecule type" value="Genomic_DNA"/>
</dbReference>
<feature type="region of interest" description="Disordered" evidence="1">
    <location>
        <begin position="1"/>
        <end position="23"/>
    </location>
</feature>
<evidence type="ECO:0000256" key="1">
    <source>
        <dbReference type="SAM" id="MobiDB-lite"/>
    </source>
</evidence>